<dbReference type="AlphaFoldDB" id="A0ABC8U9W4"/>
<protein>
    <submittedName>
        <fullName evidence="2">Uncharacterized protein</fullName>
    </submittedName>
</protein>
<accession>A0ABC8U9W4</accession>
<reference evidence="2 3" key="1">
    <citation type="submission" date="2024-02" db="EMBL/GenBank/DDBJ databases">
        <authorList>
            <person name="Vignale AGUSTIN F."/>
            <person name="Sosa J E."/>
            <person name="Modenutti C."/>
        </authorList>
    </citation>
    <scope>NUCLEOTIDE SEQUENCE [LARGE SCALE GENOMIC DNA]</scope>
</reference>
<organism evidence="2 3">
    <name type="scientific">Ilex paraguariensis</name>
    <name type="common">yerba mate</name>
    <dbReference type="NCBI Taxonomy" id="185542"/>
    <lineage>
        <taxon>Eukaryota</taxon>
        <taxon>Viridiplantae</taxon>
        <taxon>Streptophyta</taxon>
        <taxon>Embryophyta</taxon>
        <taxon>Tracheophyta</taxon>
        <taxon>Spermatophyta</taxon>
        <taxon>Magnoliopsida</taxon>
        <taxon>eudicotyledons</taxon>
        <taxon>Gunneridae</taxon>
        <taxon>Pentapetalae</taxon>
        <taxon>asterids</taxon>
        <taxon>campanulids</taxon>
        <taxon>Aquifoliales</taxon>
        <taxon>Aquifoliaceae</taxon>
        <taxon>Ilex</taxon>
    </lineage>
</organism>
<comment type="caution">
    <text evidence="2">The sequence shown here is derived from an EMBL/GenBank/DDBJ whole genome shotgun (WGS) entry which is preliminary data.</text>
</comment>
<gene>
    <name evidence="2" type="ORF">ILEXP_LOCUS47728</name>
</gene>
<feature type="region of interest" description="Disordered" evidence="1">
    <location>
        <begin position="81"/>
        <end position="100"/>
    </location>
</feature>
<name>A0ABC8U9W4_9AQUA</name>
<dbReference type="EMBL" id="CAUOFW020007168">
    <property type="protein sequence ID" value="CAK9177808.1"/>
    <property type="molecule type" value="Genomic_DNA"/>
</dbReference>
<feature type="compositionally biased region" description="Gly residues" evidence="1">
    <location>
        <begin position="88"/>
        <end position="98"/>
    </location>
</feature>
<sequence>MILLLLSRLSIHKLLKGEISEVVEDVALLVEEEEIMEEVVLVSKMKVSQTMEEEVMVAKNGNALSDVRGVPMGFFKPRQIRGKRSGAHGTGDTVGGESRGAYGAGDNAIKGKVRSGFGVVGDTVGD</sequence>
<keyword evidence="3" id="KW-1185">Reference proteome</keyword>
<dbReference type="Proteomes" id="UP001642360">
    <property type="component" value="Unassembled WGS sequence"/>
</dbReference>
<proteinExistence type="predicted"/>
<evidence type="ECO:0000313" key="3">
    <source>
        <dbReference type="Proteomes" id="UP001642360"/>
    </source>
</evidence>
<evidence type="ECO:0000313" key="2">
    <source>
        <dbReference type="EMBL" id="CAK9177808.1"/>
    </source>
</evidence>
<evidence type="ECO:0000256" key="1">
    <source>
        <dbReference type="SAM" id="MobiDB-lite"/>
    </source>
</evidence>